<evidence type="ECO:0000256" key="7">
    <source>
        <dbReference type="SAM" id="Phobius"/>
    </source>
</evidence>
<accession>A0A3A8H758</accession>
<evidence type="ECO:0000313" key="10">
    <source>
        <dbReference type="EMBL" id="NOK37452.1"/>
    </source>
</evidence>
<feature type="transmembrane region" description="Helical" evidence="7">
    <location>
        <begin position="333"/>
        <end position="357"/>
    </location>
</feature>
<keyword evidence="4 7" id="KW-1133">Transmembrane helix</keyword>
<dbReference type="Pfam" id="PF02687">
    <property type="entry name" value="FtsX"/>
    <property type="match status" value="1"/>
</dbReference>
<dbReference type="EMBL" id="JABFJV010000227">
    <property type="protein sequence ID" value="NOK37452.1"/>
    <property type="molecule type" value="Genomic_DNA"/>
</dbReference>
<comment type="caution">
    <text evidence="10">The sequence shown here is derived from an EMBL/GenBank/DDBJ whole genome shotgun (WGS) entry which is preliminary data.</text>
</comment>
<reference evidence="10 11" key="1">
    <citation type="submission" date="2020-05" db="EMBL/GenBank/DDBJ databases">
        <authorList>
            <person name="Whitworth D."/>
        </authorList>
    </citation>
    <scope>NUCLEOTIDE SEQUENCE [LARGE SCALE GENOMIC DNA]</scope>
    <source>
        <strain evidence="10 11">AB043B</strain>
    </source>
</reference>
<evidence type="ECO:0000259" key="9">
    <source>
        <dbReference type="Pfam" id="PF12704"/>
    </source>
</evidence>
<dbReference type="GO" id="GO:0005886">
    <property type="term" value="C:plasma membrane"/>
    <property type="evidence" value="ECO:0007669"/>
    <property type="project" value="UniProtKB-SubCell"/>
</dbReference>
<feature type="domain" description="ABC3 transporter permease C-terminal" evidence="8">
    <location>
        <begin position="293"/>
        <end position="405"/>
    </location>
</feature>
<feature type="transmembrane region" description="Helical" evidence="7">
    <location>
        <begin position="285"/>
        <end position="312"/>
    </location>
</feature>
<dbReference type="Pfam" id="PF12704">
    <property type="entry name" value="MacB_PCD"/>
    <property type="match status" value="1"/>
</dbReference>
<dbReference type="GO" id="GO:0022857">
    <property type="term" value="F:transmembrane transporter activity"/>
    <property type="evidence" value="ECO:0007669"/>
    <property type="project" value="TreeGrafter"/>
</dbReference>
<feature type="domain" description="MacB-like periplasmic core" evidence="9">
    <location>
        <begin position="29"/>
        <end position="250"/>
    </location>
</feature>
<dbReference type="Proteomes" id="UP000563426">
    <property type="component" value="Unassembled WGS sequence"/>
</dbReference>
<dbReference type="PANTHER" id="PTHR30572">
    <property type="entry name" value="MEMBRANE COMPONENT OF TRANSPORTER-RELATED"/>
    <property type="match status" value="1"/>
</dbReference>
<dbReference type="InterPro" id="IPR025857">
    <property type="entry name" value="MacB_PCD"/>
</dbReference>
<feature type="transmembrane region" description="Helical" evidence="7">
    <location>
        <begin position="377"/>
        <end position="395"/>
    </location>
</feature>
<dbReference type="RefSeq" id="WP_120529805.1">
    <property type="nucleotide sequence ID" value="NZ_JABFJV010000227.1"/>
</dbReference>
<keyword evidence="3 7" id="KW-0812">Transmembrane</keyword>
<dbReference type="InterPro" id="IPR050250">
    <property type="entry name" value="Macrolide_Exporter_MacB"/>
</dbReference>
<gene>
    <name evidence="10" type="ORF">HMI49_30080</name>
</gene>
<organism evidence="10 11">
    <name type="scientific">Corallococcus exercitus</name>
    <dbReference type="NCBI Taxonomy" id="2316736"/>
    <lineage>
        <taxon>Bacteria</taxon>
        <taxon>Pseudomonadati</taxon>
        <taxon>Myxococcota</taxon>
        <taxon>Myxococcia</taxon>
        <taxon>Myxococcales</taxon>
        <taxon>Cystobacterineae</taxon>
        <taxon>Myxococcaceae</taxon>
        <taxon>Corallococcus</taxon>
    </lineage>
</organism>
<dbReference type="InterPro" id="IPR003838">
    <property type="entry name" value="ABC3_permease_C"/>
</dbReference>
<evidence type="ECO:0000313" key="11">
    <source>
        <dbReference type="Proteomes" id="UP000563426"/>
    </source>
</evidence>
<comment type="similarity">
    <text evidence="6">Belongs to the ABC-4 integral membrane protein family.</text>
</comment>
<evidence type="ECO:0000259" key="8">
    <source>
        <dbReference type="Pfam" id="PF02687"/>
    </source>
</evidence>
<evidence type="ECO:0000256" key="6">
    <source>
        <dbReference type="ARBA" id="ARBA00038076"/>
    </source>
</evidence>
<comment type="subcellular location">
    <subcellularLocation>
        <location evidence="1">Cell membrane</location>
        <topology evidence="1">Multi-pass membrane protein</topology>
    </subcellularLocation>
</comment>
<sequence>MKFGQGFRVDVLEGARIAVFSLRANRMRTVLTTLGIGIGVATLLAIVGIIQGLNSSFEKQLATLGANTIFISKYPWMIKGNWWMYRNRKNFTLEQVAQVRAQADFITAISPAVLRSSDVAHGALQVSNVRINGVWSDYLAIGNYEVVSGRFLTRADEEVNRPVAVLGADVAATLFPSISPLGQTVRIDGRPFQVVGTLGRKGKVVAENMDMSVFMPFKTFNSSFGKGRPMQIAIAVADAGQMAKVEDQLVGIMRRVRATPPGQPDDFNINRTDSLAATYEQLTGALYAVATGVGLITLLVGGIGIMNIMLVSVRERTREIGVRRALGARQRTIVLQFLMEASSVSAVGGLLGTVVGLGTAKVVSLVTPLAADVRPGTVVGGVAFAALVGLLFGIWPAARAAKLDPVEALRYE</sequence>
<evidence type="ECO:0000256" key="4">
    <source>
        <dbReference type="ARBA" id="ARBA00022989"/>
    </source>
</evidence>
<keyword evidence="11" id="KW-1185">Reference proteome</keyword>
<keyword evidence="5 7" id="KW-0472">Membrane</keyword>
<evidence type="ECO:0000256" key="2">
    <source>
        <dbReference type="ARBA" id="ARBA00022475"/>
    </source>
</evidence>
<feature type="transmembrane region" description="Helical" evidence="7">
    <location>
        <begin position="30"/>
        <end position="50"/>
    </location>
</feature>
<dbReference type="OrthoDB" id="5487173at2"/>
<evidence type="ECO:0000256" key="5">
    <source>
        <dbReference type="ARBA" id="ARBA00023136"/>
    </source>
</evidence>
<dbReference type="PANTHER" id="PTHR30572:SF4">
    <property type="entry name" value="ABC TRANSPORTER PERMEASE YTRF"/>
    <property type="match status" value="1"/>
</dbReference>
<dbReference type="AlphaFoldDB" id="A0A3A8H758"/>
<evidence type="ECO:0000256" key="3">
    <source>
        <dbReference type="ARBA" id="ARBA00022692"/>
    </source>
</evidence>
<evidence type="ECO:0000256" key="1">
    <source>
        <dbReference type="ARBA" id="ARBA00004651"/>
    </source>
</evidence>
<keyword evidence="2" id="KW-1003">Cell membrane</keyword>
<proteinExistence type="inferred from homology"/>
<name>A0A3A8H758_9BACT</name>
<protein>
    <submittedName>
        <fullName evidence="10">FtsX-like permease family protein</fullName>
    </submittedName>
</protein>